<dbReference type="EMBL" id="SNRW01010596">
    <property type="protein sequence ID" value="KAA6376337.1"/>
    <property type="molecule type" value="Genomic_DNA"/>
</dbReference>
<protein>
    <submittedName>
        <fullName evidence="1">Uncharacterized protein</fullName>
    </submittedName>
</protein>
<comment type="caution">
    <text evidence="1">The sequence shown here is derived from an EMBL/GenBank/DDBJ whole genome shotgun (WGS) entry which is preliminary data.</text>
</comment>
<evidence type="ECO:0000313" key="1">
    <source>
        <dbReference type="EMBL" id="KAA6376337.1"/>
    </source>
</evidence>
<evidence type="ECO:0000313" key="2">
    <source>
        <dbReference type="Proteomes" id="UP000324800"/>
    </source>
</evidence>
<gene>
    <name evidence="1" type="ORF">EZS28_028137</name>
</gene>
<accession>A0A5J4V156</accession>
<dbReference type="AlphaFoldDB" id="A0A5J4V156"/>
<reference evidence="1 2" key="1">
    <citation type="submission" date="2019-03" db="EMBL/GenBank/DDBJ databases">
        <title>Single cell metagenomics reveals metabolic interactions within the superorganism composed of flagellate Streblomastix strix and complex community of Bacteroidetes bacteria on its surface.</title>
        <authorList>
            <person name="Treitli S.C."/>
            <person name="Kolisko M."/>
            <person name="Husnik F."/>
            <person name="Keeling P."/>
            <person name="Hampl V."/>
        </authorList>
    </citation>
    <scope>NUCLEOTIDE SEQUENCE [LARGE SCALE GENOMIC DNA]</scope>
    <source>
        <strain evidence="1">ST1C</strain>
    </source>
</reference>
<sequence length="66" mass="7994">MDSQPNMQIELSLPHKNGYNRWETSEAFAEGLQMGIMRYMLYLRDPLRQNSHIWGIREKVRLNEWN</sequence>
<name>A0A5J4V156_9EUKA</name>
<organism evidence="1 2">
    <name type="scientific">Streblomastix strix</name>
    <dbReference type="NCBI Taxonomy" id="222440"/>
    <lineage>
        <taxon>Eukaryota</taxon>
        <taxon>Metamonada</taxon>
        <taxon>Preaxostyla</taxon>
        <taxon>Oxymonadida</taxon>
        <taxon>Streblomastigidae</taxon>
        <taxon>Streblomastix</taxon>
    </lineage>
</organism>
<dbReference type="Proteomes" id="UP000324800">
    <property type="component" value="Unassembled WGS sequence"/>
</dbReference>
<proteinExistence type="predicted"/>